<proteinExistence type="predicted"/>
<sequence>MSHTVVAALLGLEAFFSPEIPPLPCQLKTPLQTRQNTSILLEITNVLSREVEKGLWREFHRKGRGRLTRDGSKGNKHELRRDTSSTEVSGGARMS</sequence>
<dbReference type="Proteomes" id="UP000639772">
    <property type="component" value="Chromosome 6"/>
</dbReference>
<evidence type="ECO:0000256" key="1">
    <source>
        <dbReference type="SAM" id="MobiDB-lite"/>
    </source>
</evidence>
<gene>
    <name evidence="2" type="ORF">HPP92_012373</name>
</gene>
<name>A0A835UVR9_VANPL</name>
<reference evidence="2 3" key="1">
    <citation type="journal article" date="2020" name="Nat. Food">
        <title>A phased Vanilla planifolia genome enables genetic improvement of flavour and production.</title>
        <authorList>
            <person name="Hasing T."/>
            <person name="Tang H."/>
            <person name="Brym M."/>
            <person name="Khazi F."/>
            <person name="Huang T."/>
            <person name="Chambers A.H."/>
        </authorList>
    </citation>
    <scope>NUCLEOTIDE SEQUENCE [LARGE SCALE GENOMIC DNA]</scope>
    <source>
        <tissue evidence="2">Leaf</tissue>
    </source>
</reference>
<feature type="region of interest" description="Disordered" evidence="1">
    <location>
        <begin position="62"/>
        <end position="95"/>
    </location>
</feature>
<protein>
    <submittedName>
        <fullName evidence="2">Uncharacterized protein</fullName>
    </submittedName>
</protein>
<evidence type="ECO:0000313" key="3">
    <source>
        <dbReference type="Proteomes" id="UP000639772"/>
    </source>
</evidence>
<feature type="compositionally biased region" description="Basic and acidic residues" evidence="1">
    <location>
        <begin position="67"/>
        <end position="84"/>
    </location>
</feature>
<comment type="caution">
    <text evidence="2">The sequence shown here is derived from an EMBL/GenBank/DDBJ whole genome shotgun (WGS) entry which is preliminary data.</text>
</comment>
<accession>A0A835UVR9</accession>
<dbReference type="EMBL" id="JADCNM010000006">
    <property type="protein sequence ID" value="KAG0477654.1"/>
    <property type="molecule type" value="Genomic_DNA"/>
</dbReference>
<evidence type="ECO:0000313" key="2">
    <source>
        <dbReference type="EMBL" id="KAG0477654.1"/>
    </source>
</evidence>
<organism evidence="2 3">
    <name type="scientific">Vanilla planifolia</name>
    <name type="common">Vanilla</name>
    <dbReference type="NCBI Taxonomy" id="51239"/>
    <lineage>
        <taxon>Eukaryota</taxon>
        <taxon>Viridiplantae</taxon>
        <taxon>Streptophyta</taxon>
        <taxon>Embryophyta</taxon>
        <taxon>Tracheophyta</taxon>
        <taxon>Spermatophyta</taxon>
        <taxon>Magnoliopsida</taxon>
        <taxon>Liliopsida</taxon>
        <taxon>Asparagales</taxon>
        <taxon>Orchidaceae</taxon>
        <taxon>Vanilloideae</taxon>
        <taxon>Vanilleae</taxon>
        <taxon>Vanilla</taxon>
    </lineage>
</organism>
<dbReference type="AlphaFoldDB" id="A0A835UVR9"/>